<dbReference type="Proteomes" id="UP000186308">
    <property type="component" value="Unassembled WGS sequence"/>
</dbReference>
<keyword evidence="10" id="KW-0482">Metalloprotease</keyword>
<dbReference type="GO" id="GO:0005886">
    <property type="term" value="C:plasma membrane"/>
    <property type="evidence" value="ECO:0007669"/>
    <property type="project" value="UniProtKB-SubCell"/>
</dbReference>
<dbReference type="OrthoDB" id="5295941at2"/>
<keyword evidence="7" id="KW-0378">Hydrolase</keyword>
<comment type="caution">
    <text evidence="14">The sequence shown here is derived from an EMBL/GenBank/DDBJ whole genome shotgun (WGS) entry which is preliminary data.</text>
</comment>
<dbReference type="InterPro" id="IPR050083">
    <property type="entry name" value="HtpX_protease"/>
</dbReference>
<accession>A0A8G2CI33</accession>
<dbReference type="CDD" id="cd07328">
    <property type="entry name" value="M48_Ste24p_like"/>
    <property type="match status" value="1"/>
</dbReference>
<dbReference type="GO" id="GO:0006508">
    <property type="term" value="P:proteolysis"/>
    <property type="evidence" value="ECO:0007669"/>
    <property type="project" value="UniProtKB-KW"/>
</dbReference>
<feature type="transmembrane region" description="Helical" evidence="12">
    <location>
        <begin position="12"/>
        <end position="32"/>
    </location>
</feature>
<dbReference type="RefSeq" id="WP_139333947.1">
    <property type="nucleotide sequence ID" value="NZ_FTNE01000002.1"/>
</dbReference>
<organism evidence="14 15">
    <name type="scientific">Acidiphilium rubrum</name>
    <dbReference type="NCBI Taxonomy" id="526"/>
    <lineage>
        <taxon>Bacteria</taxon>
        <taxon>Pseudomonadati</taxon>
        <taxon>Pseudomonadota</taxon>
        <taxon>Alphaproteobacteria</taxon>
        <taxon>Acetobacterales</taxon>
        <taxon>Acidocellaceae</taxon>
        <taxon>Acidiphilium</taxon>
    </lineage>
</organism>
<evidence type="ECO:0000256" key="8">
    <source>
        <dbReference type="ARBA" id="ARBA00022833"/>
    </source>
</evidence>
<keyword evidence="6" id="KW-0479">Metal-binding</keyword>
<evidence type="ECO:0000313" key="14">
    <source>
        <dbReference type="EMBL" id="SIQ18360.1"/>
    </source>
</evidence>
<dbReference type="GO" id="GO:0004222">
    <property type="term" value="F:metalloendopeptidase activity"/>
    <property type="evidence" value="ECO:0007669"/>
    <property type="project" value="InterPro"/>
</dbReference>
<comment type="cofactor">
    <cofactor evidence="1">
        <name>Zn(2+)</name>
        <dbReference type="ChEBI" id="CHEBI:29105"/>
    </cofactor>
</comment>
<evidence type="ECO:0000259" key="13">
    <source>
        <dbReference type="Pfam" id="PF01435"/>
    </source>
</evidence>
<evidence type="ECO:0000256" key="4">
    <source>
        <dbReference type="ARBA" id="ARBA00022670"/>
    </source>
</evidence>
<keyword evidence="9 12" id="KW-1133">Transmembrane helix</keyword>
<evidence type="ECO:0000256" key="10">
    <source>
        <dbReference type="ARBA" id="ARBA00023049"/>
    </source>
</evidence>
<dbReference type="InterPro" id="IPR001915">
    <property type="entry name" value="Peptidase_M48"/>
</dbReference>
<keyword evidence="3" id="KW-1003">Cell membrane</keyword>
<dbReference type="PANTHER" id="PTHR43221:SF1">
    <property type="entry name" value="PROTEASE HTPX"/>
    <property type="match status" value="1"/>
</dbReference>
<feature type="transmembrane region" description="Helical" evidence="12">
    <location>
        <begin position="103"/>
        <end position="130"/>
    </location>
</feature>
<evidence type="ECO:0000256" key="5">
    <source>
        <dbReference type="ARBA" id="ARBA00022692"/>
    </source>
</evidence>
<reference evidence="14 15" key="1">
    <citation type="submission" date="2017-01" db="EMBL/GenBank/DDBJ databases">
        <authorList>
            <person name="Varghese N."/>
            <person name="Submissions S."/>
        </authorList>
    </citation>
    <scope>NUCLEOTIDE SEQUENCE [LARGE SCALE GENOMIC DNA]</scope>
    <source>
        <strain evidence="14 15">ATCC 35905</strain>
    </source>
</reference>
<feature type="transmembrane region" description="Helical" evidence="12">
    <location>
        <begin position="191"/>
        <end position="211"/>
    </location>
</feature>
<comment type="subcellular location">
    <subcellularLocation>
        <location evidence="2">Cell membrane</location>
        <topology evidence="2">Multi-pass membrane protein</topology>
    </subcellularLocation>
</comment>
<evidence type="ECO:0000256" key="6">
    <source>
        <dbReference type="ARBA" id="ARBA00022723"/>
    </source>
</evidence>
<proteinExistence type="predicted"/>
<feature type="transmembrane region" description="Helical" evidence="12">
    <location>
        <begin position="543"/>
        <end position="564"/>
    </location>
</feature>
<dbReference type="AlphaFoldDB" id="A0A8G2CI33"/>
<evidence type="ECO:0000256" key="9">
    <source>
        <dbReference type="ARBA" id="ARBA00022989"/>
    </source>
</evidence>
<feature type="domain" description="Peptidase M48" evidence="13">
    <location>
        <begin position="293"/>
        <end position="466"/>
    </location>
</feature>
<feature type="transmembrane region" description="Helical" evidence="12">
    <location>
        <begin position="584"/>
        <end position="605"/>
    </location>
</feature>
<evidence type="ECO:0000313" key="15">
    <source>
        <dbReference type="Proteomes" id="UP000186308"/>
    </source>
</evidence>
<keyword evidence="15" id="KW-1185">Reference proteome</keyword>
<keyword evidence="5 12" id="KW-0812">Transmembrane</keyword>
<gene>
    <name evidence="14" type="ORF">SAMN05421828_102129</name>
</gene>
<dbReference type="GO" id="GO:0046872">
    <property type="term" value="F:metal ion binding"/>
    <property type="evidence" value="ECO:0007669"/>
    <property type="project" value="UniProtKB-KW"/>
</dbReference>
<protein>
    <submittedName>
        <fullName evidence="14">Zn-dependent protease with chaperone function</fullName>
    </submittedName>
</protein>
<keyword evidence="11 12" id="KW-0472">Membrane</keyword>
<evidence type="ECO:0000256" key="7">
    <source>
        <dbReference type="ARBA" id="ARBA00022801"/>
    </source>
</evidence>
<evidence type="ECO:0000256" key="1">
    <source>
        <dbReference type="ARBA" id="ARBA00001947"/>
    </source>
</evidence>
<dbReference type="EMBL" id="FTNE01000002">
    <property type="protein sequence ID" value="SIQ18360.1"/>
    <property type="molecule type" value="Genomic_DNA"/>
</dbReference>
<evidence type="ECO:0000256" key="12">
    <source>
        <dbReference type="SAM" id="Phobius"/>
    </source>
</evidence>
<keyword evidence="8" id="KW-0862">Zinc</keyword>
<keyword evidence="4 14" id="KW-0645">Protease</keyword>
<dbReference type="Pfam" id="PF01435">
    <property type="entry name" value="Peptidase_M48"/>
    <property type="match status" value="1"/>
</dbReference>
<name>A0A8G2CI33_ACIRU</name>
<evidence type="ECO:0000256" key="11">
    <source>
        <dbReference type="ARBA" id="ARBA00023136"/>
    </source>
</evidence>
<evidence type="ECO:0000256" key="3">
    <source>
        <dbReference type="ARBA" id="ARBA00022475"/>
    </source>
</evidence>
<evidence type="ECO:0000256" key="2">
    <source>
        <dbReference type="ARBA" id="ARBA00004651"/>
    </source>
</evidence>
<dbReference type="PANTHER" id="PTHR43221">
    <property type="entry name" value="PROTEASE HTPX"/>
    <property type="match status" value="1"/>
</dbReference>
<sequence>MTVAPSQTSLVRLAGLMVAVPVALLAFGLWQVPVVGHDVAQRVRMVQGFDREVGQIGAVVTRDPHTVLTFRDGRRLAAPDALALVRGARDRTGGRVVMARIRFGFTVLAVVAGLVALIAGLAGWLVAAALKFGSVVSRERLVMVAALTRRTLPAVLGVQYVAIALGVTGVVFSLVMALFSDPGAILDDPRPLILAIALAGVLLAAAWKILLRLRAAFSLFAAEPYPLLARELADADAPGLWALVRDAAQRQAALAPDHIVVGVTDGFHVTSGGVRLLPEERVIEGRTLHVPLTTLSLLGREETLAVIGHELAHFAGEDTVYSLRFLPTYASLHRSALAMMVAQRRPPRTLVLLPGLALSLFVTACFDEAVSHWSRQRELQADRAGAALVTPLHAGSALIRIAASDDLTTSVLRDDAARPMADAPHLIEILSRRMAAFGVPAADGHLQKRQPHPTDRHPPVSVRLESMGVVPDEALLSMARRPVGDAETAFIAALFADLPELCTQLSVDFRAKVAADNNAINTALAAKAAEVDGTETVYYEQPVLICVAYGALALLALLVGAGYLYLGFTPPVTGTAGSSATSMFAFGGVMLSLGLYGSYTVFNLLRDRAAPFLILRPEGFASAGLEGKIDWLAVRHVRLNHNRTTCIVTVFLRPDAPEPPLARRHRRLKWLAKPHALRLRCKMIVTPKRNRMLSETIDRYVRAAYARAALRERGVEGV</sequence>
<feature type="transmembrane region" description="Helical" evidence="12">
    <location>
        <begin position="151"/>
        <end position="179"/>
    </location>
</feature>